<feature type="region of interest" description="Disordered" evidence="1">
    <location>
        <begin position="153"/>
        <end position="349"/>
    </location>
</feature>
<proteinExistence type="predicted"/>
<feature type="region of interest" description="Disordered" evidence="1">
    <location>
        <begin position="60"/>
        <end position="87"/>
    </location>
</feature>
<accession>A0A8K0RG25</accession>
<feature type="compositionally biased region" description="Acidic residues" evidence="1">
    <location>
        <begin position="300"/>
        <end position="309"/>
    </location>
</feature>
<feature type="compositionally biased region" description="Basic residues" evidence="1">
    <location>
        <begin position="235"/>
        <end position="247"/>
    </location>
</feature>
<feature type="compositionally biased region" description="Polar residues" evidence="1">
    <location>
        <begin position="271"/>
        <end position="281"/>
    </location>
</feature>
<gene>
    <name evidence="2" type="ORF">FB567DRAFT_545674</name>
</gene>
<organism evidence="2 3">
    <name type="scientific">Paraphoma chrysanthemicola</name>
    <dbReference type="NCBI Taxonomy" id="798071"/>
    <lineage>
        <taxon>Eukaryota</taxon>
        <taxon>Fungi</taxon>
        <taxon>Dikarya</taxon>
        <taxon>Ascomycota</taxon>
        <taxon>Pezizomycotina</taxon>
        <taxon>Dothideomycetes</taxon>
        <taxon>Pleosporomycetidae</taxon>
        <taxon>Pleosporales</taxon>
        <taxon>Pleosporineae</taxon>
        <taxon>Phaeosphaeriaceae</taxon>
        <taxon>Paraphoma</taxon>
    </lineage>
</organism>
<dbReference type="Proteomes" id="UP000813461">
    <property type="component" value="Unassembled WGS sequence"/>
</dbReference>
<keyword evidence="3" id="KW-1185">Reference proteome</keyword>
<evidence type="ECO:0000256" key="1">
    <source>
        <dbReference type="SAM" id="MobiDB-lite"/>
    </source>
</evidence>
<evidence type="ECO:0000313" key="3">
    <source>
        <dbReference type="Proteomes" id="UP000813461"/>
    </source>
</evidence>
<name>A0A8K0RG25_9PLEO</name>
<comment type="caution">
    <text evidence="2">The sequence shown here is derived from an EMBL/GenBank/DDBJ whole genome shotgun (WGS) entry which is preliminary data.</text>
</comment>
<feature type="compositionally biased region" description="Polar residues" evidence="1">
    <location>
        <begin position="317"/>
        <end position="335"/>
    </location>
</feature>
<evidence type="ECO:0000313" key="2">
    <source>
        <dbReference type="EMBL" id="KAH7092527.1"/>
    </source>
</evidence>
<protein>
    <submittedName>
        <fullName evidence="2">Uncharacterized protein</fullName>
    </submittedName>
</protein>
<reference evidence="2" key="1">
    <citation type="journal article" date="2021" name="Nat. Commun.">
        <title>Genetic determinants of endophytism in the Arabidopsis root mycobiome.</title>
        <authorList>
            <person name="Mesny F."/>
            <person name="Miyauchi S."/>
            <person name="Thiergart T."/>
            <person name="Pickel B."/>
            <person name="Atanasova L."/>
            <person name="Karlsson M."/>
            <person name="Huettel B."/>
            <person name="Barry K.W."/>
            <person name="Haridas S."/>
            <person name="Chen C."/>
            <person name="Bauer D."/>
            <person name="Andreopoulos W."/>
            <person name="Pangilinan J."/>
            <person name="LaButti K."/>
            <person name="Riley R."/>
            <person name="Lipzen A."/>
            <person name="Clum A."/>
            <person name="Drula E."/>
            <person name="Henrissat B."/>
            <person name="Kohler A."/>
            <person name="Grigoriev I.V."/>
            <person name="Martin F.M."/>
            <person name="Hacquard S."/>
        </authorList>
    </citation>
    <scope>NUCLEOTIDE SEQUENCE</scope>
    <source>
        <strain evidence="2">MPI-SDFR-AT-0120</strain>
    </source>
</reference>
<dbReference type="OrthoDB" id="3800185at2759"/>
<dbReference type="AlphaFoldDB" id="A0A8K0RG25"/>
<dbReference type="EMBL" id="JAGMVJ010000003">
    <property type="protein sequence ID" value="KAH7092527.1"/>
    <property type="molecule type" value="Genomic_DNA"/>
</dbReference>
<sequence length="435" mass="48592">MRAAILGVSSNNRDFGRRVANATCSMECERISNNRVEREILGSGWCSVHHMTQFEAAAMSQEQCADADQRRPENAATPQPHDSARDQGLLDASDIAIHSLRPLLDRFPAVPPLQSQLLSGEYPTSSFAAFPNIGQSFLQPHWNMATLPLASPHKGFEIGKGAPGTQSKSPKESTQRPGQGLPPGSVRAYPLWPNYNYKRSRLPSNDVARKVPRKAVASSPPPESTPHLPRPKPAPARRRAPKQKAQKRHDSPTTARATPDVRPGAQRRATPRQTTVGTSPFNDHEQKPSKVRSRPVVRDEDLEDDEDYERDSPMASIESSENTSLHSPPSASTSRMHVHANRPRPQYDYPVPEELEGVHRALGEDNWNDYLILQEAKWIGDITEQQYVARTGAIFAVFDQTTRRNMEKRMANQVIKPVMERHAREQNGGLRHQLP</sequence>